<dbReference type="Proteomes" id="UP000008177">
    <property type="component" value="Unplaced contigs"/>
</dbReference>
<gene>
    <name evidence="1" type="ORF">BofuT4_P122130.1</name>
</gene>
<sequence length="167" mass="18409">MSSFRGEGGKGRDIGAKYVKPLYFTSSKGCVKPHLSVSVFFSLSSFNHHDGLDVGFHINKSCREDEPLLELVMENNNNTKTAARPTLTGDECSIIGEDEPLPFASMLDQNNNNSAANCAIKNVIPDPLDPRRNFSLKMKNVGNEDVEYISVTTSLVHEISDDGRLLF</sequence>
<proteinExistence type="predicted"/>
<dbReference type="OrthoDB" id="10445557at2759"/>
<dbReference type="EMBL" id="FQ790346">
    <property type="protein sequence ID" value="CCD53194.1"/>
    <property type="molecule type" value="Genomic_DNA"/>
</dbReference>
<protein>
    <submittedName>
        <fullName evidence="1">Uncharacterized protein</fullName>
    </submittedName>
</protein>
<name>G2YNJ6_BOTF4</name>
<evidence type="ECO:0000313" key="1">
    <source>
        <dbReference type="EMBL" id="CCD53194.1"/>
    </source>
</evidence>
<dbReference type="AlphaFoldDB" id="G2YNJ6"/>
<dbReference type="HOGENOM" id="CLU_1594275_0_0_1"/>
<organism evidence="1 2">
    <name type="scientific">Botryotinia fuckeliana (strain T4)</name>
    <name type="common">Noble rot fungus</name>
    <name type="synonym">Botrytis cinerea</name>
    <dbReference type="NCBI Taxonomy" id="999810"/>
    <lineage>
        <taxon>Eukaryota</taxon>
        <taxon>Fungi</taxon>
        <taxon>Dikarya</taxon>
        <taxon>Ascomycota</taxon>
        <taxon>Pezizomycotina</taxon>
        <taxon>Leotiomycetes</taxon>
        <taxon>Helotiales</taxon>
        <taxon>Sclerotiniaceae</taxon>
        <taxon>Botrytis</taxon>
    </lineage>
</organism>
<accession>G2YNJ6</accession>
<evidence type="ECO:0000313" key="2">
    <source>
        <dbReference type="Proteomes" id="UP000008177"/>
    </source>
</evidence>
<reference evidence="2" key="1">
    <citation type="journal article" date="2011" name="PLoS Genet.">
        <title>Genomic analysis of the necrotrophic fungal pathogens Sclerotinia sclerotiorum and Botrytis cinerea.</title>
        <authorList>
            <person name="Amselem J."/>
            <person name="Cuomo C.A."/>
            <person name="van Kan J.A."/>
            <person name="Viaud M."/>
            <person name="Benito E.P."/>
            <person name="Couloux A."/>
            <person name="Coutinho P.M."/>
            <person name="de Vries R.P."/>
            <person name="Dyer P.S."/>
            <person name="Fillinger S."/>
            <person name="Fournier E."/>
            <person name="Gout L."/>
            <person name="Hahn M."/>
            <person name="Kohn L."/>
            <person name="Lapalu N."/>
            <person name="Plummer K.M."/>
            <person name="Pradier J.M."/>
            <person name="Quevillon E."/>
            <person name="Sharon A."/>
            <person name="Simon A."/>
            <person name="ten Have A."/>
            <person name="Tudzynski B."/>
            <person name="Tudzynski P."/>
            <person name="Wincker P."/>
            <person name="Andrew M."/>
            <person name="Anthouard V."/>
            <person name="Beever R.E."/>
            <person name="Beffa R."/>
            <person name="Benoit I."/>
            <person name="Bouzid O."/>
            <person name="Brault B."/>
            <person name="Chen Z."/>
            <person name="Choquer M."/>
            <person name="Collemare J."/>
            <person name="Cotton P."/>
            <person name="Danchin E.G."/>
            <person name="Da Silva C."/>
            <person name="Gautier A."/>
            <person name="Giraud C."/>
            <person name="Giraud T."/>
            <person name="Gonzalez C."/>
            <person name="Grossetete S."/>
            <person name="Guldener U."/>
            <person name="Henrissat B."/>
            <person name="Howlett B.J."/>
            <person name="Kodira C."/>
            <person name="Kretschmer M."/>
            <person name="Lappartient A."/>
            <person name="Leroch M."/>
            <person name="Levis C."/>
            <person name="Mauceli E."/>
            <person name="Neuveglise C."/>
            <person name="Oeser B."/>
            <person name="Pearson M."/>
            <person name="Poulain J."/>
            <person name="Poussereau N."/>
            <person name="Quesneville H."/>
            <person name="Rascle C."/>
            <person name="Schumacher J."/>
            <person name="Segurens B."/>
            <person name="Sexton A."/>
            <person name="Silva E."/>
            <person name="Sirven C."/>
            <person name="Soanes D.M."/>
            <person name="Talbot N.J."/>
            <person name="Templeton M."/>
            <person name="Yandava C."/>
            <person name="Yarden O."/>
            <person name="Zeng Q."/>
            <person name="Rollins J.A."/>
            <person name="Lebrun M.H."/>
            <person name="Dickman M."/>
        </authorList>
    </citation>
    <scope>NUCLEOTIDE SEQUENCE [LARGE SCALE GENOMIC DNA]</scope>
    <source>
        <strain evidence="2">T4</strain>
    </source>
</reference>
<dbReference type="InParanoid" id="G2YNJ6"/>